<feature type="active site" description="Charge relay system" evidence="5 6">
    <location>
        <position position="501"/>
    </location>
</feature>
<dbReference type="PANTHER" id="PTHR43806">
    <property type="entry name" value="PEPTIDASE S8"/>
    <property type="match status" value="1"/>
</dbReference>
<dbReference type="EMBL" id="DVGK01000069">
    <property type="protein sequence ID" value="HIR13485.1"/>
    <property type="molecule type" value="Genomic_DNA"/>
</dbReference>
<evidence type="ECO:0000256" key="3">
    <source>
        <dbReference type="ARBA" id="ARBA00022801"/>
    </source>
</evidence>
<evidence type="ECO:0000256" key="7">
    <source>
        <dbReference type="RuleBase" id="RU003355"/>
    </source>
</evidence>
<organism evidence="10 11">
    <name type="scientific">Candidatus Choladousia intestinavium</name>
    <dbReference type="NCBI Taxonomy" id="2840727"/>
    <lineage>
        <taxon>Bacteria</taxon>
        <taxon>Bacillati</taxon>
        <taxon>Bacillota</taxon>
        <taxon>Clostridia</taxon>
        <taxon>Lachnospirales</taxon>
        <taxon>Lachnospiraceae</taxon>
        <taxon>Lachnospiraceae incertae sedis</taxon>
        <taxon>Candidatus Choladousia</taxon>
    </lineage>
</organism>
<dbReference type="Gene3D" id="2.60.120.1290">
    <property type="match status" value="1"/>
</dbReference>
<evidence type="ECO:0000256" key="6">
    <source>
        <dbReference type="PROSITE-ProRule" id="PRU01240"/>
    </source>
</evidence>
<evidence type="ECO:0000256" key="5">
    <source>
        <dbReference type="PIRSR" id="PIRSR615500-1"/>
    </source>
</evidence>
<comment type="similarity">
    <text evidence="1 6 7">Belongs to the peptidase S8 family.</text>
</comment>
<dbReference type="InterPro" id="IPR050131">
    <property type="entry name" value="Peptidase_S8_subtilisin-like"/>
</dbReference>
<reference evidence="10" key="2">
    <citation type="journal article" date="2021" name="PeerJ">
        <title>Extensive microbial diversity within the chicken gut microbiome revealed by metagenomics and culture.</title>
        <authorList>
            <person name="Gilroy R."/>
            <person name="Ravi A."/>
            <person name="Getino M."/>
            <person name="Pursley I."/>
            <person name="Horton D.L."/>
            <person name="Alikhan N.F."/>
            <person name="Baker D."/>
            <person name="Gharbi K."/>
            <person name="Hall N."/>
            <person name="Watson M."/>
            <person name="Adriaenssens E.M."/>
            <person name="Foster-Nyarko E."/>
            <person name="Jarju S."/>
            <person name="Secka A."/>
            <person name="Antonio M."/>
            <person name="Oren A."/>
            <person name="Chaudhuri R.R."/>
            <person name="La Ragione R."/>
            <person name="Hildebrand F."/>
            <person name="Pallen M.J."/>
        </authorList>
    </citation>
    <scope>NUCLEOTIDE SEQUENCE</scope>
    <source>
        <strain evidence="10">ChiSjej4B22-8148</strain>
    </source>
</reference>
<dbReference type="Pfam" id="PF18425">
    <property type="entry name" value="CspB_prodomain"/>
    <property type="match status" value="1"/>
</dbReference>
<feature type="domain" description="Peptidase S8/S53" evidence="8">
    <location>
        <begin position="434"/>
        <end position="557"/>
    </location>
</feature>
<dbReference type="InterPro" id="IPR015500">
    <property type="entry name" value="Peptidase_S8_subtilisin-rel"/>
</dbReference>
<evidence type="ECO:0000313" key="11">
    <source>
        <dbReference type="Proteomes" id="UP000886757"/>
    </source>
</evidence>
<dbReference type="AlphaFoldDB" id="A0A9D1D8P5"/>
<dbReference type="InterPro" id="IPR000209">
    <property type="entry name" value="Peptidase_S8/S53_dom"/>
</dbReference>
<dbReference type="InterPro" id="IPR023827">
    <property type="entry name" value="Peptidase_S8_Asp-AS"/>
</dbReference>
<dbReference type="InterPro" id="IPR017310">
    <property type="entry name" value="Pept_S8A_subtilisin_clostridia"/>
</dbReference>
<evidence type="ECO:0000259" key="9">
    <source>
        <dbReference type="Pfam" id="PF18425"/>
    </source>
</evidence>
<evidence type="ECO:0000256" key="2">
    <source>
        <dbReference type="ARBA" id="ARBA00022670"/>
    </source>
</evidence>
<dbReference type="PROSITE" id="PS51892">
    <property type="entry name" value="SUBTILASE"/>
    <property type="match status" value="1"/>
</dbReference>
<feature type="domain" description="Peptidase S8/S53" evidence="8">
    <location>
        <begin position="118"/>
        <end position="301"/>
    </location>
</feature>
<keyword evidence="2 6" id="KW-0645">Protease</keyword>
<gene>
    <name evidence="10" type="ORF">IAB31_06140</name>
</gene>
<dbReference type="Pfam" id="PF00082">
    <property type="entry name" value="Peptidase_S8"/>
    <property type="match status" value="2"/>
</dbReference>
<name>A0A9D1D8P5_9FIRM</name>
<dbReference type="Gene3D" id="3.40.50.200">
    <property type="entry name" value="Peptidase S8/S53 domain"/>
    <property type="match status" value="1"/>
</dbReference>
<sequence length="567" mass="62427">MDDQKIENLLNLALAATPQEREKSPDLEAGYNPLKKTWQVIIRYSGDFKETARPEWEFTPLSGGYGILVLPQQDLEYLASLPQVQYIEKPKRLFFTLDRGRAASCVSAVQSARYDLFGRGVIVGVIDSGIDYFHPDFREDDGGTRILELWDQEARRIYTREEINQALSAGSREQGYEIVPELDLSGHGTQVSAIAAGNGRASGGQYRGMAPESELLVVKLGTAPRDGFPRTAEVMKAVEYVIRKAEELGKPVSVNLSFGNVYGSHRGTSLLETYLDFMADQWKTVISAGTGNEGGTGGHASGKVPEEEPAVIELLIGEFETGLNLQIWKNYADQYRVTVVHPNGQEAGPLGQEAGAARYRLGRTELLVYYGMPSPYQGLQEIYIEFLPEDTYLDEGIWKILLTPQRIVDGQYNMWLSDARVRNRGTRFLQPAPDATMTIPSTAGRVISVGAYDARLQQYAVFSGRGWPEQEFYTLPDLAAPGVEITTAAPGGGYISVTGTSFAAPFVTGAAALLMEWGITEGNDPFLFGEKVKAYLQRGARQLPGFEQWPNSELGYGALCVRDSLPD</sequence>
<evidence type="ECO:0000313" key="10">
    <source>
        <dbReference type="EMBL" id="HIR13485.1"/>
    </source>
</evidence>
<dbReference type="Gene3D" id="3.30.70.2980">
    <property type="match status" value="1"/>
</dbReference>
<keyword evidence="3 6" id="KW-0378">Hydrolase</keyword>
<keyword evidence="4 6" id="KW-0720">Serine protease</keyword>
<dbReference type="InterPro" id="IPR041365">
    <property type="entry name" value="CspB_prodomain"/>
</dbReference>
<dbReference type="PRINTS" id="PR00723">
    <property type="entry name" value="SUBTILISIN"/>
</dbReference>
<evidence type="ECO:0000259" key="8">
    <source>
        <dbReference type="Pfam" id="PF00082"/>
    </source>
</evidence>
<reference evidence="10" key="1">
    <citation type="submission" date="2020-10" db="EMBL/GenBank/DDBJ databases">
        <authorList>
            <person name="Gilroy R."/>
        </authorList>
    </citation>
    <scope>NUCLEOTIDE SEQUENCE</scope>
    <source>
        <strain evidence="10">ChiSjej4B22-8148</strain>
    </source>
</reference>
<evidence type="ECO:0000256" key="1">
    <source>
        <dbReference type="ARBA" id="ARBA00011073"/>
    </source>
</evidence>
<dbReference type="SUPFAM" id="SSF52743">
    <property type="entry name" value="Subtilisin-like"/>
    <property type="match status" value="1"/>
</dbReference>
<dbReference type="InterPro" id="IPR034045">
    <property type="entry name" value="Pep_S8_CspA-like"/>
</dbReference>
<dbReference type="InterPro" id="IPR023828">
    <property type="entry name" value="Peptidase_S8_Ser-AS"/>
</dbReference>
<dbReference type="PROSITE" id="PS00138">
    <property type="entry name" value="SUBTILASE_SER"/>
    <property type="match status" value="1"/>
</dbReference>
<evidence type="ECO:0000256" key="4">
    <source>
        <dbReference type="ARBA" id="ARBA00022825"/>
    </source>
</evidence>
<feature type="active site" description="Charge relay system" evidence="5 6">
    <location>
        <position position="187"/>
    </location>
</feature>
<dbReference type="Proteomes" id="UP000886757">
    <property type="component" value="Unassembled WGS sequence"/>
</dbReference>
<dbReference type="PROSITE" id="PS00136">
    <property type="entry name" value="SUBTILASE_ASP"/>
    <property type="match status" value="1"/>
</dbReference>
<dbReference type="GO" id="GO:0006508">
    <property type="term" value="P:proteolysis"/>
    <property type="evidence" value="ECO:0007669"/>
    <property type="project" value="UniProtKB-KW"/>
</dbReference>
<feature type="active site" description="Charge relay system" evidence="5 6">
    <location>
        <position position="127"/>
    </location>
</feature>
<dbReference type="PIRSF" id="PIRSF037894">
    <property type="entry name" value="Subtilisin_rel_CspABC"/>
    <property type="match status" value="1"/>
</dbReference>
<dbReference type="GO" id="GO:0004252">
    <property type="term" value="F:serine-type endopeptidase activity"/>
    <property type="evidence" value="ECO:0007669"/>
    <property type="project" value="UniProtKB-UniRule"/>
</dbReference>
<accession>A0A9D1D8P5</accession>
<feature type="domain" description="Csp protease B prodomain" evidence="9">
    <location>
        <begin position="4"/>
        <end position="91"/>
    </location>
</feature>
<dbReference type="PANTHER" id="PTHR43806:SF11">
    <property type="entry name" value="CEREVISIN-RELATED"/>
    <property type="match status" value="1"/>
</dbReference>
<dbReference type="CDD" id="cd07478">
    <property type="entry name" value="Peptidases_S8_CspA-like"/>
    <property type="match status" value="1"/>
</dbReference>
<proteinExistence type="inferred from homology"/>
<dbReference type="InterPro" id="IPR036852">
    <property type="entry name" value="Peptidase_S8/S53_dom_sf"/>
</dbReference>
<protein>
    <submittedName>
        <fullName evidence="10">S8 family serine peptidase</fullName>
    </submittedName>
</protein>
<comment type="caution">
    <text evidence="10">The sequence shown here is derived from an EMBL/GenBank/DDBJ whole genome shotgun (WGS) entry which is preliminary data.</text>
</comment>